<accession>A0A430BBD1</accession>
<feature type="transmembrane region" description="Helical" evidence="1">
    <location>
        <begin position="6"/>
        <end position="30"/>
    </location>
</feature>
<sequence length="90" mass="10381">MTMPNIALIATALVLAIVMVIMALDIRLIFDRLTRYRRIIGEYPPALRRLFWRQFVWIGFPYGQLVSLIFWLLVAFPTACQLARLAMAPA</sequence>
<proteinExistence type="predicted"/>
<feature type="transmembrane region" description="Helical" evidence="1">
    <location>
        <begin position="51"/>
        <end position="74"/>
    </location>
</feature>
<protein>
    <submittedName>
        <fullName evidence="2">Uncharacterized protein</fullName>
    </submittedName>
</protein>
<evidence type="ECO:0000256" key="1">
    <source>
        <dbReference type="SAM" id="Phobius"/>
    </source>
</evidence>
<reference evidence="2 3" key="1">
    <citation type="submission" date="2018-07" db="EMBL/GenBank/DDBJ databases">
        <title>Genomic and Epidemiologic Investigation of an Indolent Hospital Outbreak.</title>
        <authorList>
            <person name="Johnson R.C."/>
            <person name="Deming C."/>
            <person name="Conlan S."/>
            <person name="Zellmer C.J."/>
            <person name="Michelin A.V."/>
            <person name="Lee-Lin S."/>
            <person name="Thomas P.J."/>
            <person name="Park M."/>
            <person name="Weingarten R.A."/>
            <person name="Less J."/>
            <person name="Dekker J.P."/>
            <person name="Frank K.M."/>
            <person name="Musser K.A."/>
            <person name="Mcquiston J.R."/>
            <person name="Henderson D.K."/>
            <person name="Lau A.F."/>
            <person name="Palmore T.N."/>
            <person name="Segre J.A."/>
        </authorList>
    </citation>
    <scope>NUCLEOTIDE SEQUENCE [LARGE SCALE GENOMIC DNA]</scope>
    <source>
        <strain evidence="2 3">SK-NIH.Env6_1116</strain>
    </source>
</reference>
<evidence type="ECO:0000313" key="2">
    <source>
        <dbReference type="EMBL" id="RSU45827.1"/>
    </source>
</evidence>
<keyword evidence="1" id="KW-0812">Transmembrane</keyword>
<dbReference type="Proteomes" id="UP000287401">
    <property type="component" value="Unassembled WGS sequence"/>
</dbReference>
<keyword evidence="1" id="KW-1133">Transmembrane helix</keyword>
<name>A0A430BBD1_SPHYA</name>
<organism evidence="2 3">
    <name type="scientific">Sphingobium yanoikuyae</name>
    <name type="common">Sphingomonas yanoikuyae</name>
    <dbReference type="NCBI Taxonomy" id="13690"/>
    <lineage>
        <taxon>Bacteria</taxon>
        <taxon>Pseudomonadati</taxon>
        <taxon>Pseudomonadota</taxon>
        <taxon>Alphaproteobacteria</taxon>
        <taxon>Sphingomonadales</taxon>
        <taxon>Sphingomonadaceae</taxon>
        <taxon>Sphingobium</taxon>
    </lineage>
</organism>
<comment type="caution">
    <text evidence="2">The sequence shown here is derived from an EMBL/GenBank/DDBJ whole genome shotgun (WGS) entry which is preliminary data.</text>
</comment>
<evidence type="ECO:0000313" key="3">
    <source>
        <dbReference type="Proteomes" id="UP000287401"/>
    </source>
</evidence>
<keyword evidence="1" id="KW-0472">Membrane</keyword>
<dbReference type="AlphaFoldDB" id="A0A430BBD1"/>
<dbReference type="EMBL" id="QRAL01000069">
    <property type="protein sequence ID" value="RSU45827.1"/>
    <property type="molecule type" value="Genomic_DNA"/>
</dbReference>
<gene>
    <name evidence="2" type="ORF">DAH51_27060</name>
</gene>